<keyword evidence="10" id="KW-1185">Reference proteome</keyword>
<dbReference type="PANTHER" id="PTHR30371">
    <property type="entry name" value="SEC-INDEPENDENT PROTEIN TRANSLOCASE PROTEIN TATC"/>
    <property type="match status" value="1"/>
</dbReference>
<dbReference type="GO" id="GO:0009977">
    <property type="term" value="F:proton motive force dependent protein transmembrane transporter activity"/>
    <property type="evidence" value="ECO:0007669"/>
    <property type="project" value="TreeGrafter"/>
</dbReference>
<dbReference type="InterPro" id="IPR002033">
    <property type="entry name" value="TatC"/>
</dbReference>
<keyword evidence="6 7" id="KW-0472">Membrane</keyword>
<feature type="compositionally biased region" description="Polar residues" evidence="8">
    <location>
        <begin position="318"/>
        <end position="338"/>
    </location>
</feature>
<evidence type="ECO:0000256" key="6">
    <source>
        <dbReference type="ARBA" id="ARBA00023136"/>
    </source>
</evidence>
<protein>
    <recommendedName>
        <fullName evidence="7">Sec-independent protein translocase protein TatC</fullName>
    </recommendedName>
</protein>
<dbReference type="EMBL" id="CP046455">
    <property type="protein sequence ID" value="QGU07393.1"/>
    <property type="molecule type" value="Genomic_DNA"/>
</dbReference>
<reference evidence="9 10" key="1">
    <citation type="submission" date="2019-11" db="EMBL/GenBank/DDBJ databases">
        <title>Complete genome sequence of Corynebacterium kalinowskii 1959, a novel Corynebacterium species isolated from soil of a small paddock in Vilsendorf, Germany.</title>
        <authorList>
            <person name="Schaffert L."/>
            <person name="Ruwe M."/>
            <person name="Milse J."/>
            <person name="Hanuschka K."/>
            <person name="Ortseifen V."/>
            <person name="Droste J."/>
            <person name="Brandt D."/>
            <person name="Schlueter L."/>
            <person name="Kutter Y."/>
            <person name="Vinke S."/>
            <person name="Viehoefer P."/>
            <person name="Jacob L."/>
            <person name="Luebke N.-C."/>
            <person name="Schulte-Berndt E."/>
            <person name="Hain C."/>
            <person name="Linder M."/>
            <person name="Schmidt P."/>
            <person name="Wollenschlaeger L."/>
            <person name="Luttermann T."/>
            <person name="Thieme E."/>
            <person name="Hassa J."/>
            <person name="Haak M."/>
            <person name="Wittchen M."/>
            <person name="Mentz A."/>
            <person name="Persicke M."/>
            <person name="Busche T."/>
            <person name="Ruckert C."/>
        </authorList>
    </citation>
    <scope>NUCLEOTIDE SEQUENCE [LARGE SCALE GENOMIC DNA]</scope>
    <source>
        <strain evidence="9 10">2039</strain>
    </source>
</reference>
<dbReference type="HAMAP" id="MF_00902">
    <property type="entry name" value="TatC"/>
    <property type="match status" value="1"/>
</dbReference>
<dbReference type="NCBIfam" id="TIGR00945">
    <property type="entry name" value="tatC"/>
    <property type="match status" value="1"/>
</dbReference>
<gene>
    <name evidence="7 9" type="primary">tatC</name>
    <name evidence="9" type="ORF">COCCU_07295</name>
</gene>
<feature type="compositionally biased region" description="Gly residues" evidence="8">
    <location>
        <begin position="340"/>
        <end position="351"/>
    </location>
</feature>
<accession>A0A6B8VTB9</accession>
<evidence type="ECO:0000256" key="5">
    <source>
        <dbReference type="ARBA" id="ARBA00023010"/>
    </source>
</evidence>
<dbReference type="InterPro" id="IPR019820">
    <property type="entry name" value="Sec-indep_translocase_CS"/>
</dbReference>
<feature type="transmembrane region" description="Helical" evidence="7">
    <location>
        <begin position="202"/>
        <end position="229"/>
    </location>
</feature>
<feature type="transmembrane region" description="Helical" evidence="7">
    <location>
        <begin position="123"/>
        <end position="144"/>
    </location>
</feature>
<evidence type="ECO:0000256" key="7">
    <source>
        <dbReference type="HAMAP-Rule" id="MF_00902"/>
    </source>
</evidence>
<dbReference type="PRINTS" id="PR01840">
    <property type="entry name" value="TATCFAMILY"/>
</dbReference>
<evidence type="ECO:0000256" key="4">
    <source>
        <dbReference type="ARBA" id="ARBA00022989"/>
    </source>
</evidence>
<evidence type="ECO:0000256" key="2">
    <source>
        <dbReference type="ARBA" id="ARBA00022692"/>
    </source>
</evidence>
<organism evidence="9 10">
    <name type="scientific">Corynebacterium occultum</name>
    <dbReference type="NCBI Taxonomy" id="2675219"/>
    <lineage>
        <taxon>Bacteria</taxon>
        <taxon>Bacillati</taxon>
        <taxon>Actinomycetota</taxon>
        <taxon>Actinomycetes</taxon>
        <taxon>Mycobacteriales</taxon>
        <taxon>Corynebacteriaceae</taxon>
        <taxon>Corynebacterium</taxon>
    </lineage>
</organism>
<dbReference type="PROSITE" id="PS01218">
    <property type="entry name" value="TATC"/>
    <property type="match status" value="1"/>
</dbReference>
<evidence type="ECO:0000256" key="3">
    <source>
        <dbReference type="ARBA" id="ARBA00022927"/>
    </source>
</evidence>
<feature type="transmembrane region" description="Helical" evidence="7">
    <location>
        <begin position="241"/>
        <end position="258"/>
    </location>
</feature>
<comment type="subcellular location">
    <subcellularLocation>
        <location evidence="7">Cell membrane</location>
        <topology evidence="7">Multi-pass membrane protein</topology>
    </subcellularLocation>
    <subcellularLocation>
        <location evidence="1">Membrane</location>
        <topology evidence="1">Multi-pass membrane protein</topology>
    </subcellularLocation>
</comment>
<evidence type="ECO:0000256" key="8">
    <source>
        <dbReference type="SAM" id="MobiDB-lite"/>
    </source>
</evidence>
<dbReference type="Proteomes" id="UP000424462">
    <property type="component" value="Chromosome"/>
</dbReference>
<evidence type="ECO:0000313" key="9">
    <source>
        <dbReference type="EMBL" id="QGU07393.1"/>
    </source>
</evidence>
<dbReference type="KEGG" id="cok:COCCU_07295"/>
<sequence length="351" mass="39182">MTNSAAPHNPVPETVPKKAKRQLWPRKTKPAPDGTMSLVDHLRELRRRLIYAVIALVIGSIIGFIWYQLRITTPWFSISSLGDILRGPYCSLPEESRADFSFDGECRLLATSPFEMFLLRMKVGALAGIVLSSPVWLYQIWAFITPGLHKTERRSTFTFVSLAVLLFVSGAVMAYFVVDYGLAFLMGIGDEFQTAALTGEKYFNFVLALLLIFGVSFEVPLIIGMLNVVGILTYESIKDKRRVIVIALFVFAALMTPGQDPFSMLILAFALNVLVELSLQFCRWNDKRRNRQRPDWLDQDDDSASALDYRPEPIAPAPTNTQVQTHPVNPTSAPQRPTGSFGGGGNFDDVL</sequence>
<evidence type="ECO:0000256" key="1">
    <source>
        <dbReference type="ARBA" id="ARBA00004141"/>
    </source>
</evidence>
<dbReference type="GO" id="GO:0065002">
    <property type="term" value="P:intracellular protein transmembrane transport"/>
    <property type="evidence" value="ECO:0007669"/>
    <property type="project" value="TreeGrafter"/>
</dbReference>
<name>A0A6B8VTB9_9CORY</name>
<keyword evidence="7" id="KW-1003">Cell membrane</keyword>
<dbReference type="Pfam" id="PF00902">
    <property type="entry name" value="TatC"/>
    <property type="match status" value="1"/>
</dbReference>
<keyword evidence="4 7" id="KW-1133">Transmembrane helix</keyword>
<feature type="region of interest" description="Disordered" evidence="8">
    <location>
        <begin position="1"/>
        <end position="32"/>
    </location>
</feature>
<keyword evidence="3 7" id="KW-0653">Protein transport</keyword>
<dbReference type="PANTHER" id="PTHR30371:SF0">
    <property type="entry name" value="SEC-INDEPENDENT PROTEIN TRANSLOCASE PROTEIN TATC, CHLOROPLASTIC-RELATED"/>
    <property type="match status" value="1"/>
</dbReference>
<keyword evidence="5 7" id="KW-0811">Translocation</keyword>
<feature type="region of interest" description="Disordered" evidence="8">
    <location>
        <begin position="308"/>
        <end position="351"/>
    </location>
</feature>
<comment type="subunit">
    <text evidence="7">The Tat system comprises two distinct complexes: a TatABC complex, containing multiple copies of TatA, TatB and TatC subunits, and a separate TatA complex, containing only TatA subunits. Substrates initially bind to the TatABC complex, which probably triggers association of the separate TatA complex to form the active translocon.</text>
</comment>
<feature type="transmembrane region" description="Helical" evidence="7">
    <location>
        <begin position="156"/>
        <end position="178"/>
    </location>
</feature>
<feature type="transmembrane region" description="Helical" evidence="7">
    <location>
        <begin position="264"/>
        <end position="282"/>
    </location>
</feature>
<dbReference type="GO" id="GO:0033281">
    <property type="term" value="C:TAT protein transport complex"/>
    <property type="evidence" value="ECO:0007669"/>
    <property type="project" value="UniProtKB-UniRule"/>
</dbReference>
<comment type="similarity">
    <text evidence="7">Belongs to the TatC family.</text>
</comment>
<evidence type="ECO:0000313" key="10">
    <source>
        <dbReference type="Proteomes" id="UP000424462"/>
    </source>
</evidence>
<keyword evidence="2 7" id="KW-0812">Transmembrane</keyword>
<dbReference type="GO" id="GO:0043953">
    <property type="term" value="P:protein transport by the Tat complex"/>
    <property type="evidence" value="ECO:0007669"/>
    <property type="project" value="UniProtKB-UniRule"/>
</dbReference>
<comment type="function">
    <text evidence="7">Part of the twin-arginine translocation (Tat) system that transports large folded proteins containing a characteristic twin-arginine motif in their signal peptide across membranes. Together with TatB, TatC is part of a receptor directly interacting with Tat signal peptides.</text>
</comment>
<feature type="transmembrane region" description="Helical" evidence="7">
    <location>
        <begin position="49"/>
        <end position="69"/>
    </location>
</feature>
<proteinExistence type="inferred from homology"/>
<feature type="compositionally biased region" description="Basic residues" evidence="8">
    <location>
        <begin position="17"/>
        <end position="29"/>
    </location>
</feature>
<dbReference type="AlphaFoldDB" id="A0A6B8VTB9"/>
<keyword evidence="7" id="KW-0813">Transport</keyword>